<sequence length="194" mass="21100">MRSGVEYGSEPVFDVLFKALSHCRRRHPDEFGQGSLRGPGSDLSGFGPADCCRPLWVNPCGNDGSSRPDPLAGCHCTRLPHNRARPQVWADTVTLTETPAGQGLTFPFAPLETFRDGARDQMGSICDAPFPPPKLVSSSFHAVGEHSLQSQRGTMSRIERYLDPEAESGSEPPQPHNPRLGKLLLSLIFASDYG</sequence>
<evidence type="ECO:0000313" key="1">
    <source>
        <dbReference type="EMBL" id="KAJ8359710.1"/>
    </source>
</evidence>
<keyword evidence="2" id="KW-1185">Reference proteome</keyword>
<evidence type="ECO:0000313" key="2">
    <source>
        <dbReference type="Proteomes" id="UP001152622"/>
    </source>
</evidence>
<organism evidence="1 2">
    <name type="scientific">Synaphobranchus kaupii</name>
    <name type="common">Kaup's arrowtooth eel</name>
    <dbReference type="NCBI Taxonomy" id="118154"/>
    <lineage>
        <taxon>Eukaryota</taxon>
        <taxon>Metazoa</taxon>
        <taxon>Chordata</taxon>
        <taxon>Craniata</taxon>
        <taxon>Vertebrata</taxon>
        <taxon>Euteleostomi</taxon>
        <taxon>Actinopterygii</taxon>
        <taxon>Neopterygii</taxon>
        <taxon>Teleostei</taxon>
        <taxon>Anguilliformes</taxon>
        <taxon>Synaphobranchidae</taxon>
        <taxon>Synaphobranchus</taxon>
    </lineage>
</organism>
<dbReference type="Proteomes" id="UP001152622">
    <property type="component" value="Chromosome 5"/>
</dbReference>
<protein>
    <submittedName>
        <fullName evidence="1">Uncharacterized protein</fullName>
    </submittedName>
</protein>
<dbReference type="AlphaFoldDB" id="A0A9Q1FIS1"/>
<gene>
    <name evidence="1" type="ORF">SKAU_G00162350</name>
</gene>
<comment type="caution">
    <text evidence="1">The sequence shown here is derived from an EMBL/GenBank/DDBJ whole genome shotgun (WGS) entry which is preliminary data.</text>
</comment>
<proteinExistence type="predicted"/>
<dbReference type="EMBL" id="JAINUF010000005">
    <property type="protein sequence ID" value="KAJ8359710.1"/>
    <property type="molecule type" value="Genomic_DNA"/>
</dbReference>
<name>A0A9Q1FIS1_SYNKA</name>
<reference evidence="1" key="1">
    <citation type="journal article" date="2023" name="Science">
        <title>Genome structures resolve the early diversification of teleost fishes.</title>
        <authorList>
            <person name="Parey E."/>
            <person name="Louis A."/>
            <person name="Montfort J."/>
            <person name="Bouchez O."/>
            <person name="Roques C."/>
            <person name="Iampietro C."/>
            <person name="Lluch J."/>
            <person name="Castinel A."/>
            <person name="Donnadieu C."/>
            <person name="Desvignes T."/>
            <person name="Floi Bucao C."/>
            <person name="Jouanno E."/>
            <person name="Wen M."/>
            <person name="Mejri S."/>
            <person name="Dirks R."/>
            <person name="Jansen H."/>
            <person name="Henkel C."/>
            <person name="Chen W.J."/>
            <person name="Zahm M."/>
            <person name="Cabau C."/>
            <person name="Klopp C."/>
            <person name="Thompson A.W."/>
            <person name="Robinson-Rechavi M."/>
            <person name="Braasch I."/>
            <person name="Lecointre G."/>
            <person name="Bobe J."/>
            <person name="Postlethwait J.H."/>
            <person name="Berthelot C."/>
            <person name="Roest Crollius H."/>
            <person name="Guiguen Y."/>
        </authorList>
    </citation>
    <scope>NUCLEOTIDE SEQUENCE</scope>
    <source>
        <strain evidence="1">WJC10195</strain>
    </source>
</reference>
<accession>A0A9Q1FIS1</accession>